<name>A0A173VRZ6_9FIRM</name>
<dbReference type="PROSITE" id="PS50007">
    <property type="entry name" value="PIPLC_X_DOMAIN"/>
    <property type="match status" value="1"/>
</dbReference>
<evidence type="ECO:0000313" key="2">
    <source>
        <dbReference type="EMBL" id="CUN29961.1"/>
    </source>
</evidence>
<dbReference type="AlphaFoldDB" id="A0A173VRZ6"/>
<evidence type="ECO:0000313" key="3">
    <source>
        <dbReference type="Proteomes" id="UP000095453"/>
    </source>
</evidence>
<gene>
    <name evidence="2" type="ORF">ERS852444_03386</name>
</gene>
<evidence type="ECO:0000256" key="1">
    <source>
        <dbReference type="SAM" id="MobiDB-lite"/>
    </source>
</evidence>
<sequence>MDEKQQEMIDNKNALKKEIPVYSEKYGVHGKVLDYGVVTKLVFNYNGKDLEVGIHNNPLMNTDYAQMGQQIMESYIENLSSKNRKVMLHNWYIEDHLSQRSGRYALAHGIVTGHTRLPDSIFIYTSKIRETYVNGEGELVVLTMNTEYHCPLNSCDWERQDQYADMIPDYKKIKAEYKDKALRPAIEPGKVLLVLSNFCHYYFHSLYCIPEGSDKPCEYSGDAHVGMFQDSYLVETDHGRIDLRYFPHFQNIEFYSEHTQGMPLFLENVGDVTLYAKSSVGTIKLNPGERKEVTKENAESETPSLPNGDLYPAGIIE</sequence>
<feature type="region of interest" description="Disordered" evidence="1">
    <location>
        <begin position="289"/>
        <end position="317"/>
    </location>
</feature>
<dbReference type="RefSeq" id="WP_055172022.1">
    <property type="nucleotide sequence ID" value="NZ_CYXX01000041.1"/>
</dbReference>
<dbReference type="Proteomes" id="UP000095453">
    <property type="component" value="Unassembled WGS sequence"/>
</dbReference>
<accession>A0A173VRZ6</accession>
<proteinExistence type="predicted"/>
<protein>
    <submittedName>
        <fullName evidence="2">Uncharacterized protein</fullName>
    </submittedName>
</protein>
<organism evidence="2 3">
    <name type="scientific">Roseburia inulinivorans</name>
    <dbReference type="NCBI Taxonomy" id="360807"/>
    <lineage>
        <taxon>Bacteria</taxon>
        <taxon>Bacillati</taxon>
        <taxon>Bacillota</taxon>
        <taxon>Clostridia</taxon>
        <taxon>Lachnospirales</taxon>
        <taxon>Lachnospiraceae</taxon>
        <taxon>Roseburia</taxon>
    </lineage>
</organism>
<dbReference type="EMBL" id="CYXX01000041">
    <property type="protein sequence ID" value="CUN29961.1"/>
    <property type="molecule type" value="Genomic_DNA"/>
</dbReference>
<feature type="compositionally biased region" description="Basic and acidic residues" evidence="1">
    <location>
        <begin position="289"/>
        <end position="298"/>
    </location>
</feature>
<reference evidence="2 3" key="1">
    <citation type="submission" date="2015-09" db="EMBL/GenBank/DDBJ databases">
        <authorList>
            <consortium name="Pathogen Informatics"/>
        </authorList>
    </citation>
    <scope>NUCLEOTIDE SEQUENCE [LARGE SCALE GENOMIC DNA]</scope>
    <source>
        <strain evidence="2 3">2789STDY5608887</strain>
    </source>
</reference>